<reference evidence="2" key="1">
    <citation type="journal article" date="2022" name="bioRxiv">
        <title>Sequencing and chromosome-scale assembly of the giantPleurodeles waltlgenome.</title>
        <authorList>
            <person name="Brown T."/>
            <person name="Elewa A."/>
            <person name="Iarovenko S."/>
            <person name="Subramanian E."/>
            <person name="Araus A.J."/>
            <person name="Petzold A."/>
            <person name="Susuki M."/>
            <person name="Suzuki K.-i.T."/>
            <person name="Hayashi T."/>
            <person name="Toyoda A."/>
            <person name="Oliveira C."/>
            <person name="Osipova E."/>
            <person name="Leigh N.D."/>
            <person name="Simon A."/>
            <person name="Yun M.H."/>
        </authorList>
    </citation>
    <scope>NUCLEOTIDE SEQUENCE</scope>
    <source>
        <strain evidence="2">20211129_DDA</strain>
        <tissue evidence="2">Liver</tissue>
    </source>
</reference>
<comment type="caution">
    <text evidence="2">The sequence shown here is derived from an EMBL/GenBank/DDBJ whole genome shotgun (WGS) entry which is preliminary data.</text>
</comment>
<feature type="compositionally biased region" description="Basic and acidic residues" evidence="1">
    <location>
        <begin position="63"/>
        <end position="81"/>
    </location>
</feature>
<gene>
    <name evidence="2" type="ORF">NDU88_001750</name>
</gene>
<dbReference type="AlphaFoldDB" id="A0AAV7WLJ7"/>
<protein>
    <submittedName>
        <fullName evidence="2">Uncharacterized protein</fullName>
    </submittedName>
</protein>
<proteinExistence type="predicted"/>
<evidence type="ECO:0000313" key="2">
    <source>
        <dbReference type="EMBL" id="KAJ1214123.1"/>
    </source>
</evidence>
<feature type="region of interest" description="Disordered" evidence="1">
    <location>
        <begin position="58"/>
        <end position="87"/>
    </location>
</feature>
<dbReference type="EMBL" id="JANPWB010000001">
    <property type="protein sequence ID" value="KAJ1214123.1"/>
    <property type="molecule type" value="Genomic_DNA"/>
</dbReference>
<organism evidence="2 3">
    <name type="scientific">Pleurodeles waltl</name>
    <name type="common">Iberian ribbed newt</name>
    <dbReference type="NCBI Taxonomy" id="8319"/>
    <lineage>
        <taxon>Eukaryota</taxon>
        <taxon>Metazoa</taxon>
        <taxon>Chordata</taxon>
        <taxon>Craniata</taxon>
        <taxon>Vertebrata</taxon>
        <taxon>Euteleostomi</taxon>
        <taxon>Amphibia</taxon>
        <taxon>Batrachia</taxon>
        <taxon>Caudata</taxon>
        <taxon>Salamandroidea</taxon>
        <taxon>Salamandridae</taxon>
        <taxon>Pleurodelinae</taxon>
        <taxon>Pleurodeles</taxon>
    </lineage>
</organism>
<keyword evidence="3" id="KW-1185">Reference proteome</keyword>
<evidence type="ECO:0000313" key="3">
    <source>
        <dbReference type="Proteomes" id="UP001066276"/>
    </source>
</evidence>
<sequence length="87" mass="10164">MSYLVVFCHMVMKLIIVDNLNRPELQRHCRERELIVGKKASNVDMQTTVQAYENVKRMQAATVKDDPKEDMDLNKDEKQDPESDPEL</sequence>
<dbReference type="Proteomes" id="UP001066276">
    <property type="component" value="Chromosome 1_1"/>
</dbReference>
<name>A0AAV7WLJ7_PLEWA</name>
<evidence type="ECO:0000256" key="1">
    <source>
        <dbReference type="SAM" id="MobiDB-lite"/>
    </source>
</evidence>
<accession>A0AAV7WLJ7</accession>